<dbReference type="PANTHER" id="PTHR43808">
    <property type="entry name" value="ACETYLORNITHINE DEACETYLASE"/>
    <property type="match status" value="1"/>
</dbReference>
<keyword evidence="4" id="KW-0479">Metal-binding</keyword>
<evidence type="ECO:0000256" key="3">
    <source>
        <dbReference type="ARBA" id="ARBA00006247"/>
    </source>
</evidence>
<feature type="compositionally biased region" description="Polar residues" evidence="8">
    <location>
        <begin position="1"/>
        <end position="11"/>
    </location>
</feature>
<reference evidence="10 11" key="1">
    <citation type="submission" date="2016-12" db="EMBL/GenBank/DDBJ databases">
        <authorList>
            <person name="Song W.-J."/>
            <person name="Kurnit D.M."/>
        </authorList>
    </citation>
    <scope>NUCLEOTIDE SEQUENCE [LARGE SCALE GENOMIC DNA]</scope>
    <source>
        <strain evidence="10 11">DSM 43162</strain>
    </source>
</reference>
<dbReference type="Pfam" id="PF01546">
    <property type="entry name" value="Peptidase_M20"/>
    <property type="match status" value="1"/>
</dbReference>
<evidence type="ECO:0000256" key="2">
    <source>
        <dbReference type="ARBA" id="ARBA00001947"/>
    </source>
</evidence>
<dbReference type="InterPro" id="IPR011650">
    <property type="entry name" value="Peptidase_M20_dimer"/>
</dbReference>
<comment type="cofactor">
    <cofactor evidence="1">
        <name>Co(2+)</name>
        <dbReference type="ChEBI" id="CHEBI:48828"/>
    </cofactor>
</comment>
<protein>
    <submittedName>
        <fullName evidence="10">Acetylornithine deacetylase</fullName>
    </submittedName>
</protein>
<name>A0A1M7TL73_9ACTN</name>
<dbReference type="AlphaFoldDB" id="A0A1M7TL73"/>
<evidence type="ECO:0000256" key="1">
    <source>
        <dbReference type="ARBA" id="ARBA00001941"/>
    </source>
</evidence>
<evidence type="ECO:0000256" key="5">
    <source>
        <dbReference type="ARBA" id="ARBA00022801"/>
    </source>
</evidence>
<evidence type="ECO:0000256" key="8">
    <source>
        <dbReference type="SAM" id="MobiDB-lite"/>
    </source>
</evidence>
<keyword evidence="6" id="KW-0862">Zinc</keyword>
<dbReference type="InterPro" id="IPR010182">
    <property type="entry name" value="ArgE/DapE"/>
</dbReference>
<dbReference type="GO" id="GO:0016787">
    <property type="term" value="F:hydrolase activity"/>
    <property type="evidence" value="ECO:0007669"/>
    <property type="project" value="UniProtKB-KW"/>
</dbReference>
<evidence type="ECO:0000256" key="4">
    <source>
        <dbReference type="ARBA" id="ARBA00022723"/>
    </source>
</evidence>
<dbReference type="NCBIfam" id="TIGR01910">
    <property type="entry name" value="DapE-ArgE"/>
    <property type="match status" value="1"/>
</dbReference>
<comment type="similarity">
    <text evidence="3">Belongs to the peptidase M20A family.</text>
</comment>
<feature type="domain" description="Peptidase M20 dimerisation" evidence="9">
    <location>
        <begin position="240"/>
        <end position="350"/>
    </location>
</feature>
<keyword evidence="5" id="KW-0378">Hydrolase</keyword>
<evidence type="ECO:0000259" key="9">
    <source>
        <dbReference type="Pfam" id="PF07687"/>
    </source>
</evidence>
<keyword evidence="7" id="KW-0170">Cobalt</keyword>
<organism evidence="10 11">
    <name type="scientific">Geodermatophilus obscurus</name>
    <dbReference type="NCBI Taxonomy" id="1861"/>
    <lineage>
        <taxon>Bacteria</taxon>
        <taxon>Bacillati</taxon>
        <taxon>Actinomycetota</taxon>
        <taxon>Actinomycetes</taxon>
        <taxon>Geodermatophilales</taxon>
        <taxon>Geodermatophilaceae</taxon>
        <taxon>Geodermatophilus</taxon>
    </lineage>
</organism>
<evidence type="ECO:0000256" key="6">
    <source>
        <dbReference type="ARBA" id="ARBA00022833"/>
    </source>
</evidence>
<dbReference type="Gene3D" id="3.30.70.360">
    <property type="match status" value="1"/>
</dbReference>
<dbReference type="GO" id="GO:0046872">
    <property type="term" value="F:metal ion binding"/>
    <property type="evidence" value="ECO:0007669"/>
    <property type="project" value="UniProtKB-KW"/>
</dbReference>
<evidence type="ECO:0000256" key="7">
    <source>
        <dbReference type="ARBA" id="ARBA00023285"/>
    </source>
</evidence>
<evidence type="ECO:0000313" key="11">
    <source>
        <dbReference type="Proteomes" id="UP000184428"/>
    </source>
</evidence>
<dbReference type="EMBL" id="FRDM01000007">
    <property type="protein sequence ID" value="SHN71460.1"/>
    <property type="molecule type" value="Genomic_DNA"/>
</dbReference>
<dbReference type="Pfam" id="PF07687">
    <property type="entry name" value="M20_dimer"/>
    <property type="match status" value="1"/>
</dbReference>
<dbReference type="SUPFAM" id="SSF53187">
    <property type="entry name" value="Zn-dependent exopeptidases"/>
    <property type="match status" value="1"/>
</dbReference>
<dbReference type="PANTHER" id="PTHR43808:SF25">
    <property type="entry name" value="PEPTIDASE M20 DIMERISATION DOMAIN-CONTAINING PROTEIN"/>
    <property type="match status" value="1"/>
</dbReference>
<feature type="region of interest" description="Disordered" evidence="8">
    <location>
        <begin position="1"/>
        <end position="27"/>
    </location>
</feature>
<accession>A0A1M7TL73</accession>
<dbReference type="InterPro" id="IPR002933">
    <property type="entry name" value="Peptidase_M20"/>
</dbReference>
<gene>
    <name evidence="10" type="ORF">SAMN05660350_01905</name>
</gene>
<comment type="cofactor">
    <cofactor evidence="2">
        <name>Zn(2+)</name>
        <dbReference type="ChEBI" id="CHEBI:29105"/>
    </cofactor>
</comment>
<dbReference type="SUPFAM" id="SSF55031">
    <property type="entry name" value="Bacterial exopeptidase dimerisation domain"/>
    <property type="match status" value="1"/>
</dbReference>
<dbReference type="Proteomes" id="UP000184428">
    <property type="component" value="Unassembled WGS sequence"/>
</dbReference>
<sequence>MHPARTLSTLPAPQPPHTGRGGFLRPFSGPCQTPRVADLTAVEARVLSAVDEARAVSRLRDLVAVPSVGGTAAECEVQHLVGDWLEELDCAVDRWPIDLAAVAMAPDAPGQEVERTEAWGVVGTAPAAEEGLPALVFSGHTDVVPPGDRARWPADPFDPRVAGGAVHGRGTCDMKAGVVAALAALAAVRTAGLRLARPVALHAVVGEEDGGLGAWATLRRGHHGEVCVIPEPTAGAVVTANAGALTFRLEVAGHAAHAAHRDRGVSAVVLFERVHAGLRAFEAERQQDADPRFGGAPYPYGINIGRVQAGDWASSVPDRLVADGRYGVRLDEDVATARAALEARLADICAADPWLAGHPVRLTWTGGAFASGTLPHGHPLLPAVQRAVADTGAGVPPERAIPAGSDLRLYAAAGVPTLHYGPGDLHLAHGPLERVPVDELVTAARAFALLTLRTCGVA</sequence>
<dbReference type="InterPro" id="IPR050072">
    <property type="entry name" value="Peptidase_M20A"/>
</dbReference>
<proteinExistence type="inferred from homology"/>
<evidence type="ECO:0000313" key="10">
    <source>
        <dbReference type="EMBL" id="SHN71460.1"/>
    </source>
</evidence>
<dbReference type="Gene3D" id="3.40.630.10">
    <property type="entry name" value="Zn peptidases"/>
    <property type="match status" value="1"/>
</dbReference>
<dbReference type="InterPro" id="IPR036264">
    <property type="entry name" value="Bact_exopeptidase_dim_dom"/>
</dbReference>